<dbReference type="EMBL" id="CP063458">
    <property type="protein sequence ID" value="QOV88087.1"/>
    <property type="molecule type" value="Genomic_DNA"/>
</dbReference>
<keyword evidence="3" id="KW-1185">Reference proteome</keyword>
<organism evidence="2 3">
    <name type="scientific">Humisphaera borealis</name>
    <dbReference type="NCBI Taxonomy" id="2807512"/>
    <lineage>
        <taxon>Bacteria</taxon>
        <taxon>Pseudomonadati</taxon>
        <taxon>Planctomycetota</taxon>
        <taxon>Phycisphaerae</taxon>
        <taxon>Tepidisphaerales</taxon>
        <taxon>Tepidisphaeraceae</taxon>
        <taxon>Humisphaera</taxon>
    </lineage>
</organism>
<dbReference type="SMART" id="SM00567">
    <property type="entry name" value="EZ_HEAT"/>
    <property type="match status" value="3"/>
</dbReference>
<gene>
    <name evidence="2" type="ORF">IPV69_17710</name>
</gene>
<feature type="signal peptide" evidence="1">
    <location>
        <begin position="1"/>
        <end position="27"/>
    </location>
</feature>
<reference evidence="2 3" key="1">
    <citation type="submission" date="2020-10" db="EMBL/GenBank/DDBJ databases">
        <title>Wide distribution of Phycisphaera-like planctomycetes from WD2101 soil group in peatlands and genome analysis of the first cultivated representative.</title>
        <authorList>
            <person name="Dedysh S.N."/>
            <person name="Beletsky A.V."/>
            <person name="Ivanova A."/>
            <person name="Kulichevskaya I.S."/>
            <person name="Suzina N.E."/>
            <person name="Philippov D.A."/>
            <person name="Rakitin A.L."/>
            <person name="Mardanov A.V."/>
            <person name="Ravin N.V."/>
        </authorList>
    </citation>
    <scope>NUCLEOTIDE SEQUENCE [LARGE SCALE GENOMIC DNA]</scope>
    <source>
        <strain evidence="2 3">M1803</strain>
    </source>
</reference>
<accession>A0A7M2WRC8</accession>
<dbReference type="PANTHER" id="PTHR12697">
    <property type="entry name" value="PBS LYASE HEAT-LIKE PROTEIN"/>
    <property type="match status" value="1"/>
</dbReference>
<proteinExistence type="predicted"/>
<dbReference type="SUPFAM" id="SSF48371">
    <property type="entry name" value="ARM repeat"/>
    <property type="match status" value="1"/>
</dbReference>
<dbReference type="InterPro" id="IPR011989">
    <property type="entry name" value="ARM-like"/>
</dbReference>
<feature type="chain" id="PRO_5034939715" evidence="1">
    <location>
        <begin position="28"/>
        <end position="718"/>
    </location>
</feature>
<name>A0A7M2WRC8_9BACT</name>
<protein>
    <submittedName>
        <fullName evidence="2">HEAT repeat domain-containing protein</fullName>
    </submittedName>
</protein>
<dbReference type="RefSeq" id="WP_206291055.1">
    <property type="nucleotide sequence ID" value="NZ_CP063458.1"/>
</dbReference>
<dbReference type="PANTHER" id="PTHR12697:SF5">
    <property type="entry name" value="DEOXYHYPUSINE HYDROXYLASE"/>
    <property type="match status" value="1"/>
</dbReference>
<dbReference type="InterPro" id="IPR004155">
    <property type="entry name" value="PBS_lyase_HEAT"/>
</dbReference>
<dbReference type="GO" id="GO:0016491">
    <property type="term" value="F:oxidoreductase activity"/>
    <property type="evidence" value="ECO:0007669"/>
    <property type="project" value="TreeGrafter"/>
</dbReference>
<sequence>MAKSWQRVRALTLAVAATVGFARLASAQPAGDANPGVISAGKLAQTYLQQEVTALNSGRLQAERDDAARRLVARRTDVARQEIAKALAARPEASPAASTPLAAARGIADDVDPAPEFVPALEGLLGVDRTHSESAAAALIAIRTDAALASLTRFVSNPAARGSPLAVIRIMGSSTDRRVAETLVNLTTNPRTDQVIANAAADALASMTLLSENGRDPIAWGRWWQSARVKPAEAFRAELLDQRRRRLPGEALSDVDALVGRLFQLAEERNRPEAMRRVLESPDARFRLAGVRLVFQTFIATGRLVDGTAVRLRDMIRDPSPDVRQEVARTLQGLNDAQSLEPLLAQLAVEPDAGVRVAIMAALVPINDRRAAAEIVPLLNDPSLRVAVAAAESLAKLGNVIRADPALTAQVVGSLSQTLLGRARQDPTGELKAACIEAFVPLRDPRQQTNFLGLLNLNETKRTRVAAIAGLGAIGDRNAGNAVVNWLRGEPEAIVRLAALGALRTVGTFQLDEAIFDYTKTQVEPDAGNRKAAWDTFVALLPDGSNQRLTTWAERFFRAGEFDRRIPVLREILKKQEAAVPAEAQAAAITREQIGESYMKLQPPQPQAAIPFYRDALTYWLANNGAQQVILGLTKSLLEAQIAARQYAEAVAFAGESIKNDPKLMPDVMAILTSAADRLNEVAQPRDAERLATEALKLTNVDQRFRARLDAAIRKSKE</sequence>
<dbReference type="Proteomes" id="UP000593765">
    <property type="component" value="Chromosome"/>
</dbReference>
<dbReference type="AlphaFoldDB" id="A0A7M2WRC8"/>
<evidence type="ECO:0000313" key="2">
    <source>
        <dbReference type="EMBL" id="QOV88087.1"/>
    </source>
</evidence>
<dbReference type="KEGG" id="hbs:IPV69_17710"/>
<dbReference type="Gene3D" id="1.25.10.10">
    <property type="entry name" value="Leucine-rich Repeat Variant"/>
    <property type="match status" value="2"/>
</dbReference>
<evidence type="ECO:0000313" key="3">
    <source>
        <dbReference type="Proteomes" id="UP000593765"/>
    </source>
</evidence>
<dbReference type="InterPro" id="IPR016024">
    <property type="entry name" value="ARM-type_fold"/>
</dbReference>
<keyword evidence="1" id="KW-0732">Signal</keyword>
<evidence type="ECO:0000256" key="1">
    <source>
        <dbReference type="SAM" id="SignalP"/>
    </source>
</evidence>